<protein>
    <submittedName>
        <fullName evidence="1">Uncharacterized protein</fullName>
    </submittedName>
</protein>
<dbReference type="RefSeq" id="WP_159434731.1">
    <property type="nucleotide sequence ID" value="NZ_FQYR01000002.1"/>
</dbReference>
<accession>A0A1M6C5A8</accession>
<sequence length="96" mass="10514">MRGRTIPDIYDAMVAMEQVGLRPQCMAIRCQCEGCGEEIQIDTGEALAVDAYMADCCGVYGWCDEEYLCPEHARRQRAALAADEAMLACSGREDAA</sequence>
<organism evidence="1 2">
    <name type="scientific">Rubritalea squalenifaciens DSM 18772</name>
    <dbReference type="NCBI Taxonomy" id="1123071"/>
    <lineage>
        <taxon>Bacteria</taxon>
        <taxon>Pseudomonadati</taxon>
        <taxon>Verrucomicrobiota</taxon>
        <taxon>Verrucomicrobiia</taxon>
        <taxon>Verrucomicrobiales</taxon>
        <taxon>Rubritaleaceae</taxon>
        <taxon>Rubritalea</taxon>
    </lineage>
</organism>
<dbReference type="EMBL" id="FQYR01000002">
    <property type="protein sequence ID" value="SHI56123.1"/>
    <property type="molecule type" value="Genomic_DNA"/>
</dbReference>
<name>A0A1M6C5A8_9BACT</name>
<dbReference type="STRING" id="1123071.SAMN02745181_0390"/>
<dbReference type="Proteomes" id="UP000184510">
    <property type="component" value="Unassembled WGS sequence"/>
</dbReference>
<keyword evidence="2" id="KW-1185">Reference proteome</keyword>
<dbReference type="AlphaFoldDB" id="A0A1M6C5A8"/>
<dbReference type="InParanoid" id="A0A1M6C5A8"/>
<gene>
    <name evidence="1" type="ORF">SAMN02745181_0390</name>
</gene>
<evidence type="ECO:0000313" key="2">
    <source>
        <dbReference type="Proteomes" id="UP000184510"/>
    </source>
</evidence>
<proteinExistence type="predicted"/>
<reference evidence="1 2" key="1">
    <citation type="submission" date="2016-11" db="EMBL/GenBank/DDBJ databases">
        <authorList>
            <person name="Jaros S."/>
            <person name="Januszkiewicz K."/>
            <person name="Wedrychowicz H."/>
        </authorList>
    </citation>
    <scope>NUCLEOTIDE SEQUENCE [LARGE SCALE GENOMIC DNA]</scope>
    <source>
        <strain evidence="1 2">DSM 18772</strain>
    </source>
</reference>
<evidence type="ECO:0000313" key="1">
    <source>
        <dbReference type="EMBL" id="SHI56123.1"/>
    </source>
</evidence>